<organism evidence="3 4">
    <name type="scientific">Salimicrobium halophilum</name>
    <dbReference type="NCBI Taxonomy" id="86666"/>
    <lineage>
        <taxon>Bacteria</taxon>
        <taxon>Bacillati</taxon>
        <taxon>Bacillota</taxon>
        <taxon>Bacilli</taxon>
        <taxon>Bacillales</taxon>
        <taxon>Bacillaceae</taxon>
        <taxon>Salimicrobium</taxon>
    </lineage>
</organism>
<sequence length="296" mass="34593">MSWRSLGQPDKAVQGFQEGFFNLQKRPIEIYVFVDPLCPECWSLEPFLKKLTLEYGRYFKIRPILSGSLTTLQKSCPDNPERLKKQWDHMTSVTGMCCDGDVWLENPVSSPLSTALAVKAAEFQGKKAGMRFLRKVQEYVFLEKRNVSQEEVLIECAEKSRIDVEEFKKDLHSETAKRALRGDMKLMREMEVDETPTIVIFNESEEDAGLKITGLYDYHIYVKVLKDMLQQDPAPSLKPNLEEFMKQYRFVANKEIAVVYDWTEKEAKREMRKLVLKRKVREVPVKHGVFWEYSDN</sequence>
<accession>A0A1G8TTL7</accession>
<dbReference type="STRING" id="86666.SAMN04490247_1962"/>
<comment type="function">
    <text evidence="2">Adapter protein required for efficient degradation of Spx by ClpXP under non-stress conditions. Interaction with Spx stabilizes Spx and exposes the C-terminus of Spx for recognition and proteolysis by ClpXP.</text>
</comment>
<dbReference type="Gene3D" id="1.10.472.60">
    <property type="entry name" value="putative protein disulfide isomerase domain"/>
    <property type="match status" value="1"/>
</dbReference>
<evidence type="ECO:0000256" key="1">
    <source>
        <dbReference type="ARBA" id="ARBA00022490"/>
    </source>
</evidence>
<dbReference type="PANTHER" id="PTHR13887:SF47">
    <property type="entry name" value="CLPXP ADAPTER PROTEIN SPXH"/>
    <property type="match status" value="1"/>
</dbReference>
<dbReference type="CDD" id="cd03025">
    <property type="entry name" value="DsbA_FrnE_like"/>
    <property type="match status" value="1"/>
</dbReference>
<comment type="subunit">
    <text evidence="2">Interacts with Spx.</text>
</comment>
<dbReference type="InterPro" id="IPR036249">
    <property type="entry name" value="Thioredoxin-like_sf"/>
</dbReference>
<dbReference type="Pfam" id="PF13743">
    <property type="entry name" value="Thioredoxin_5"/>
    <property type="match status" value="1"/>
</dbReference>
<evidence type="ECO:0000313" key="4">
    <source>
        <dbReference type="Proteomes" id="UP000199225"/>
    </source>
</evidence>
<dbReference type="GO" id="GO:0016853">
    <property type="term" value="F:isomerase activity"/>
    <property type="evidence" value="ECO:0007669"/>
    <property type="project" value="UniProtKB-KW"/>
</dbReference>
<dbReference type="InterPro" id="IPR046404">
    <property type="entry name" value="Adapter_SpxH"/>
</dbReference>
<dbReference type="Gene3D" id="3.40.30.10">
    <property type="entry name" value="Glutaredoxin"/>
    <property type="match status" value="1"/>
</dbReference>
<dbReference type="PANTHER" id="PTHR13887">
    <property type="entry name" value="GLUTATHIONE S-TRANSFERASE KAPPA"/>
    <property type="match status" value="1"/>
</dbReference>
<dbReference type="SUPFAM" id="SSF52833">
    <property type="entry name" value="Thioredoxin-like"/>
    <property type="match status" value="1"/>
</dbReference>
<keyword evidence="3" id="KW-0413">Isomerase</keyword>
<keyword evidence="4" id="KW-1185">Reference proteome</keyword>
<gene>
    <name evidence="2" type="primary">spxH</name>
    <name evidence="3" type="ORF">SAMN04490247_1962</name>
</gene>
<name>A0A1G8TTL7_9BACI</name>
<keyword evidence="1 2" id="KW-0963">Cytoplasm</keyword>
<proteinExistence type="inferred from homology"/>
<evidence type="ECO:0000313" key="3">
    <source>
        <dbReference type="EMBL" id="SDJ44926.1"/>
    </source>
</evidence>
<reference evidence="4" key="1">
    <citation type="submission" date="2016-10" db="EMBL/GenBank/DDBJ databases">
        <authorList>
            <person name="Varghese N."/>
            <person name="Submissions S."/>
        </authorList>
    </citation>
    <scope>NUCLEOTIDE SEQUENCE [LARGE SCALE GENOMIC DNA]</scope>
    <source>
        <strain evidence="4">DSM 4771</strain>
    </source>
</reference>
<dbReference type="Proteomes" id="UP000199225">
    <property type="component" value="Unassembled WGS sequence"/>
</dbReference>
<dbReference type="AlphaFoldDB" id="A0A1G8TTL7"/>
<dbReference type="OrthoDB" id="9813770at2"/>
<dbReference type="RefSeq" id="WP_093193688.1">
    <property type="nucleotide sequence ID" value="NZ_FNEV01000005.1"/>
</dbReference>
<dbReference type="EMBL" id="FNEV01000005">
    <property type="protein sequence ID" value="SDJ44926.1"/>
    <property type="molecule type" value="Genomic_DNA"/>
</dbReference>
<comment type="similarity">
    <text evidence="2">Belongs to the SpxH family.</text>
</comment>
<protein>
    <recommendedName>
        <fullName evidence="2">ClpXP adapter protein SpxH</fullName>
    </recommendedName>
</protein>
<comment type="subcellular location">
    <subcellularLocation>
        <location evidence="2">Cytoplasm</location>
    </subcellularLocation>
</comment>
<dbReference type="HAMAP" id="MF_02245">
    <property type="entry name" value="Adapter_SpxH"/>
    <property type="match status" value="1"/>
</dbReference>
<evidence type="ECO:0000256" key="2">
    <source>
        <dbReference type="HAMAP-Rule" id="MF_02245"/>
    </source>
</evidence>
<dbReference type="GO" id="GO:0005737">
    <property type="term" value="C:cytoplasm"/>
    <property type="evidence" value="ECO:0007669"/>
    <property type="project" value="UniProtKB-SubCell"/>
</dbReference>